<dbReference type="KEGG" id="sgp:SpiGrapes_1590"/>
<dbReference type="RefSeq" id="WP_014270245.1">
    <property type="nucleotide sequence ID" value="NC_016633.1"/>
</dbReference>
<sequence>MEFMHEVGTFEETIQNEWYTVSVDNHGRLIHLERRGSGYGNIVCDPGPGLFRAVLKNKENWEDVAGSENQRYAIRVEGNTIFLTTGFLQTRDRKASVEVTLVISLDGKKIVFEADIKNNEDGLVTDVYYPCVGGISTLKGGKPSLLWPDCAGQKIDNIAESLGSQGEWGGPQVLKASYPGSLSMQWMSLVDDDEVLYYAGHDSLFHTSSLRVVSIEALKGRQVLLETDKMAFVRQGETWHCPSCILSLYKGTWREGADEYVSWCKTWRKPVKKIKWAQDMNGYFLVIAKQQYGDELWDYASLPSLYDYAKTYGCDVLGLFGWFDSGHDNQYPDLTVSLTLGGAEVLKQKIREIQADGGRITLYYQGHLMDVKSKFYEEKGKELEGRNIWDTPYYEDYSKSHASDFLSFFSKKKFSTVCPSCTEWHDLMVEKAKWVASFGPDGILYDQIGGMPSYPCFNEKHQHMHNRPSLSYTQGRLALLKKIHDQARTLGDEFIFMTEHETDVYSQFPDILHGIGICPPSRNKMKKAGDSWTSLSSSAPQMFRYCFPEIIMTLRNPNPFLDRRYVNYAIAFGFRFEMEIRYLGDRQVLVDNEQSEMALYARKAGALRRKYKDMLLEGLFRDQENIQNENPQVYCSLFEGKARSCLVLWNDTVTTQTVSLSYKNKTITGWETIDANGEGIPKEIDGDTFMILLLA</sequence>
<dbReference type="Proteomes" id="UP000005632">
    <property type="component" value="Chromosome"/>
</dbReference>
<evidence type="ECO:0000313" key="2">
    <source>
        <dbReference type="EMBL" id="AEV29397.1"/>
    </source>
</evidence>
<evidence type="ECO:0000259" key="1">
    <source>
        <dbReference type="Pfam" id="PF19773"/>
    </source>
</evidence>
<evidence type="ECO:0000313" key="3">
    <source>
        <dbReference type="Proteomes" id="UP000005632"/>
    </source>
</evidence>
<organism evidence="2 3">
    <name type="scientific">Sphaerochaeta pleomorpha (strain ATCC BAA-1885 / DSM 22778 / Grapes)</name>
    <dbReference type="NCBI Taxonomy" id="158190"/>
    <lineage>
        <taxon>Bacteria</taxon>
        <taxon>Pseudomonadati</taxon>
        <taxon>Spirochaetota</taxon>
        <taxon>Spirochaetia</taxon>
        <taxon>Spirochaetales</taxon>
        <taxon>Sphaerochaetaceae</taxon>
        <taxon>Sphaerochaeta</taxon>
    </lineage>
</organism>
<reference evidence="2 3" key="1">
    <citation type="submission" date="2011-11" db="EMBL/GenBank/DDBJ databases">
        <title>Complete sequence of Spirochaeta sp. grapes.</title>
        <authorList>
            <consortium name="US DOE Joint Genome Institute"/>
            <person name="Lucas S."/>
            <person name="Han J."/>
            <person name="Lapidus A."/>
            <person name="Cheng J.-F."/>
            <person name="Goodwin L."/>
            <person name="Pitluck S."/>
            <person name="Peters L."/>
            <person name="Ovchinnikova G."/>
            <person name="Munk A.C."/>
            <person name="Detter J.C."/>
            <person name="Han C."/>
            <person name="Tapia R."/>
            <person name="Land M."/>
            <person name="Hauser L."/>
            <person name="Kyrpides N."/>
            <person name="Ivanova N."/>
            <person name="Pagani I."/>
            <person name="Ritalahtilisa K."/>
            <person name="Loeffler F."/>
            <person name="Woyke T."/>
        </authorList>
    </citation>
    <scope>NUCLEOTIDE SEQUENCE [LARGE SCALE GENOMIC DNA]</scope>
    <source>
        <strain evidence="3">ATCC BAA-1885 / DSM 22778 / Grapes</strain>
    </source>
</reference>
<proteinExistence type="predicted"/>
<dbReference type="STRING" id="158190.SpiGrapes_1590"/>
<dbReference type="EMBL" id="CP003155">
    <property type="protein sequence ID" value="AEV29397.1"/>
    <property type="molecule type" value="Genomic_DNA"/>
</dbReference>
<dbReference type="HOGENOM" id="CLU_384895_0_0_12"/>
<dbReference type="Pfam" id="PF19773">
    <property type="entry name" value="DUF6259"/>
    <property type="match status" value="1"/>
</dbReference>
<dbReference type="InterPro" id="IPR046226">
    <property type="entry name" value="DUF6259"/>
</dbReference>
<dbReference type="AlphaFoldDB" id="G8QW99"/>
<protein>
    <recommendedName>
        <fullName evidence="1">DUF6259 domain-containing protein</fullName>
    </recommendedName>
</protein>
<accession>G8QW99</accession>
<dbReference type="InterPro" id="IPR017853">
    <property type="entry name" value="GH"/>
</dbReference>
<gene>
    <name evidence="2" type="ordered locus">SpiGrapes_1590</name>
</gene>
<name>G8QW99_SPHPG</name>
<dbReference type="SUPFAM" id="SSF51445">
    <property type="entry name" value="(Trans)glycosidases"/>
    <property type="match status" value="1"/>
</dbReference>
<feature type="domain" description="DUF6259" evidence="1">
    <location>
        <begin position="244"/>
        <end position="514"/>
    </location>
</feature>
<dbReference type="OrthoDB" id="5077666at2"/>
<dbReference type="eggNOG" id="COG0366">
    <property type="taxonomic scope" value="Bacteria"/>
</dbReference>
<keyword evidence="3" id="KW-1185">Reference proteome</keyword>